<evidence type="ECO:0000313" key="2">
    <source>
        <dbReference type="EMBL" id="KAK4800304.1"/>
    </source>
</evidence>
<dbReference type="GO" id="GO:0016192">
    <property type="term" value="P:vesicle-mediated transport"/>
    <property type="evidence" value="ECO:0007669"/>
    <property type="project" value="InterPro"/>
</dbReference>
<dbReference type="Gene3D" id="3.90.830.10">
    <property type="entry name" value="Syntaxin Binding Protein 1, Chain A, domain 2"/>
    <property type="match status" value="1"/>
</dbReference>
<keyword evidence="3" id="KW-1185">Reference proteome</keyword>
<organism evidence="2 3">
    <name type="scientific">Trapa natans</name>
    <name type="common">Water chestnut</name>
    <dbReference type="NCBI Taxonomy" id="22666"/>
    <lineage>
        <taxon>Eukaryota</taxon>
        <taxon>Viridiplantae</taxon>
        <taxon>Streptophyta</taxon>
        <taxon>Embryophyta</taxon>
        <taxon>Tracheophyta</taxon>
        <taxon>Spermatophyta</taxon>
        <taxon>Magnoliopsida</taxon>
        <taxon>eudicotyledons</taxon>
        <taxon>Gunneridae</taxon>
        <taxon>Pentapetalae</taxon>
        <taxon>rosids</taxon>
        <taxon>malvids</taxon>
        <taxon>Myrtales</taxon>
        <taxon>Lythraceae</taxon>
        <taxon>Trapa</taxon>
    </lineage>
</organism>
<comment type="caution">
    <text evidence="2">The sequence shown here is derived from an EMBL/GenBank/DDBJ whole genome shotgun (WGS) entry which is preliminary data.</text>
</comment>
<dbReference type="InterPro" id="IPR043127">
    <property type="entry name" value="Sec-1-like_dom3a"/>
</dbReference>
<dbReference type="InterPro" id="IPR001619">
    <property type="entry name" value="Sec1-like"/>
</dbReference>
<dbReference type="Pfam" id="PF00995">
    <property type="entry name" value="Sec1"/>
    <property type="match status" value="1"/>
</dbReference>
<evidence type="ECO:0000256" key="1">
    <source>
        <dbReference type="ARBA" id="ARBA00009884"/>
    </source>
</evidence>
<comment type="similarity">
    <text evidence="1">Belongs to the STXBP/unc-18/SEC1 family.</text>
</comment>
<dbReference type="AlphaFoldDB" id="A0AAN7M7G8"/>
<name>A0AAN7M7G8_TRANT</name>
<dbReference type="EMBL" id="JAXQNO010000003">
    <property type="protein sequence ID" value="KAK4800304.1"/>
    <property type="molecule type" value="Genomic_DNA"/>
</dbReference>
<accession>A0AAN7M7G8</accession>
<sequence length="264" mass="30696">MFGSSLQILDSKSIIFEFYADFIAVDPYHFTLSIPSNHMYMLPAVVDPLLLQQFCDRTKLMYQQESGLFDFRRTDVSPPLLIVDRRDDPVTPLLNQWTYQTMVHELVGIQDNKADLRNFGRIPKDQREVVLSSEQDAFFNAIMHENFGDIGLNIKRMVDEFQQLARSNQNIQTIEDMAKFADNYPEYKKMHGNVSKHVTSVTEMSRIVEERKLMMVSETEHELACNVMLYALRYEKESPVQLMQLFNKLAAQSPKYKPGLFNSC</sequence>
<dbReference type="Proteomes" id="UP001346149">
    <property type="component" value="Unassembled WGS sequence"/>
</dbReference>
<proteinExistence type="inferred from homology"/>
<gene>
    <name evidence="2" type="ORF">SAY86_020791</name>
</gene>
<dbReference type="SUPFAM" id="SSF56815">
    <property type="entry name" value="Sec1/munc18-like (SM) proteins"/>
    <property type="match status" value="1"/>
</dbReference>
<protein>
    <submittedName>
        <fullName evidence="2">Uncharacterized protein</fullName>
    </submittedName>
</protein>
<reference evidence="2 3" key="1">
    <citation type="journal article" date="2023" name="Hortic Res">
        <title>Pangenome of water caltrop reveals structural variations and asymmetric subgenome divergence after allopolyploidization.</title>
        <authorList>
            <person name="Zhang X."/>
            <person name="Chen Y."/>
            <person name="Wang L."/>
            <person name="Yuan Y."/>
            <person name="Fang M."/>
            <person name="Shi L."/>
            <person name="Lu R."/>
            <person name="Comes H.P."/>
            <person name="Ma Y."/>
            <person name="Chen Y."/>
            <person name="Huang G."/>
            <person name="Zhou Y."/>
            <person name="Zheng Z."/>
            <person name="Qiu Y."/>
        </authorList>
    </citation>
    <scope>NUCLEOTIDE SEQUENCE [LARGE SCALE GENOMIC DNA]</scope>
    <source>
        <strain evidence="2">F231</strain>
    </source>
</reference>
<dbReference type="PANTHER" id="PTHR11679">
    <property type="entry name" value="VESICLE PROTEIN SORTING-ASSOCIATED"/>
    <property type="match status" value="1"/>
</dbReference>
<evidence type="ECO:0000313" key="3">
    <source>
        <dbReference type="Proteomes" id="UP001346149"/>
    </source>
</evidence>
<dbReference type="InterPro" id="IPR036045">
    <property type="entry name" value="Sec1-like_sf"/>
</dbReference>